<dbReference type="InterPro" id="IPR049453">
    <property type="entry name" value="Memb_transporter_dom"/>
</dbReference>
<feature type="transmembrane region" description="Helical" evidence="5">
    <location>
        <begin position="110"/>
        <end position="131"/>
    </location>
</feature>
<name>A0A6N6RQE2_9GAMM</name>
<feature type="transmembrane region" description="Helical" evidence="5">
    <location>
        <begin position="137"/>
        <end position="158"/>
    </location>
</feature>
<organism evidence="7 8">
    <name type="scientific">Aliivibrio finisterrensis</name>
    <dbReference type="NCBI Taxonomy" id="511998"/>
    <lineage>
        <taxon>Bacteria</taxon>
        <taxon>Pseudomonadati</taxon>
        <taxon>Pseudomonadota</taxon>
        <taxon>Gammaproteobacteria</taxon>
        <taxon>Vibrionales</taxon>
        <taxon>Vibrionaceae</taxon>
        <taxon>Aliivibrio</taxon>
    </lineage>
</organism>
<evidence type="ECO:0000256" key="3">
    <source>
        <dbReference type="ARBA" id="ARBA00022989"/>
    </source>
</evidence>
<feature type="transmembrane region" description="Helical" evidence="5">
    <location>
        <begin position="7"/>
        <end position="25"/>
    </location>
</feature>
<feature type="transmembrane region" description="Helical" evidence="5">
    <location>
        <begin position="85"/>
        <end position="103"/>
    </location>
</feature>
<dbReference type="GO" id="GO:0016020">
    <property type="term" value="C:membrane"/>
    <property type="evidence" value="ECO:0007669"/>
    <property type="project" value="UniProtKB-SubCell"/>
</dbReference>
<reference evidence="7 8" key="1">
    <citation type="submission" date="2019-09" db="EMBL/GenBank/DDBJ databases">
        <title>Genome of Aliivibrio finisterrensis LMG 23869 (type strain).</title>
        <authorList>
            <person name="Bowman J.P."/>
        </authorList>
    </citation>
    <scope>NUCLEOTIDE SEQUENCE [LARGE SCALE GENOMIC DNA]</scope>
    <source>
        <strain evidence="7 8">LMG 23869</strain>
    </source>
</reference>
<protein>
    <recommendedName>
        <fullName evidence="6">Integral membrane bound transporter domain-containing protein</fullName>
    </recommendedName>
</protein>
<dbReference type="Proteomes" id="UP000434870">
    <property type="component" value="Unassembled WGS sequence"/>
</dbReference>
<evidence type="ECO:0000256" key="2">
    <source>
        <dbReference type="ARBA" id="ARBA00022692"/>
    </source>
</evidence>
<evidence type="ECO:0000259" key="6">
    <source>
        <dbReference type="Pfam" id="PF13515"/>
    </source>
</evidence>
<dbReference type="AlphaFoldDB" id="A0A6N6RQE2"/>
<evidence type="ECO:0000313" key="7">
    <source>
        <dbReference type="EMBL" id="KAB2823769.1"/>
    </source>
</evidence>
<comment type="caution">
    <text evidence="7">The sequence shown here is derived from an EMBL/GenBank/DDBJ whole genome shotgun (WGS) entry which is preliminary data.</text>
</comment>
<sequence length="164" mass="18251">MNNLFILIRYTLTVFLAYSAGFYFSDFFMPETAMIGGLWAVISGFILDEDLNKATLFNTAKNRIVGTGIGSVLSAVYLLYIPFNVLTFTVLIMVCSFVCLLFSYNQYIKLANITIAVIVIVSTVTDANPIMNSFLRFIESTTGVLSGIIASLICFYLVKIKLIR</sequence>
<proteinExistence type="predicted"/>
<dbReference type="RefSeq" id="WP_151655933.1">
    <property type="nucleotide sequence ID" value="NZ_WBVP01000017.1"/>
</dbReference>
<comment type="subcellular location">
    <subcellularLocation>
        <location evidence="1">Membrane</location>
        <topology evidence="1">Multi-pass membrane protein</topology>
    </subcellularLocation>
</comment>
<dbReference type="Pfam" id="PF13515">
    <property type="entry name" value="FUSC_2"/>
    <property type="match status" value="1"/>
</dbReference>
<gene>
    <name evidence="7" type="ORF">F8B77_14040</name>
</gene>
<keyword evidence="2 5" id="KW-0812">Transmembrane</keyword>
<evidence type="ECO:0000256" key="5">
    <source>
        <dbReference type="SAM" id="Phobius"/>
    </source>
</evidence>
<dbReference type="EMBL" id="WBVP01000017">
    <property type="protein sequence ID" value="KAB2823769.1"/>
    <property type="molecule type" value="Genomic_DNA"/>
</dbReference>
<feature type="domain" description="Integral membrane bound transporter" evidence="6">
    <location>
        <begin position="35"/>
        <end position="149"/>
    </location>
</feature>
<evidence type="ECO:0000313" key="8">
    <source>
        <dbReference type="Proteomes" id="UP000434870"/>
    </source>
</evidence>
<accession>A0A6N6RQE2</accession>
<evidence type="ECO:0000256" key="1">
    <source>
        <dbReference type="ARBA" id="ARBA00004141"/>
    </source>
</evidence>
<keyword evidence="4 5" id="KW-0472">Membrane</keyword>
<keyword evidence="3 5" id="KW-1133">Transmembrane helix</keyword>
<evidence type="ECO:0000256" key="4">
    <source>
        <dbReference type="ARBA" id="ARBA00023136"/>
    </source>
</evidence>